<feature type="region of interest" description="Disordered" evidence="1">
    <location>
        <begin position="1"/>
        <end position="54"/>
    </location>
</feature>
<feature type="non-terminal residue" evidence="2">
    <location>
        <position position="1"/>
    </location>
</feature>
<dbReference type="Proteomes" id="UP000266841">
    <property type="component" value="Unassembled WGS sequence"/>
</dbReference>
<feature type="region of interest" description="Disordered" evidence="1">
    <location>
        <begin position="119"/>
        <end position="155"/>
    </location>
</feature>
<keyword evidence="3" id="KW-1185">Reference proteome</keyword>
<comment type="caution">
    <text evidence="2">The sequence shown here is derived from an EMBL/GenBank/DDBJ whole genome shotgun (WGS) entry which is preliminary data.</text>
</comment>
<proteinExistence type="predicted"/>
<accession>K0TR54</accession>
<feature type="compositionally biased region" description="Pro residues" evidence="1">
    <location>
        <begin position="14"/>
        <end position="23"/>
    </location>
</feature>
<evidence type="ECO:0000256" key="1">
    <source>
        <dbReference type="SAM" id="MobiDB-lite"/>
    </source>
</evidence>
<gene>
    <name evidence="2" type="ORF">THAOC_00982</name>
</gene>
<feature type="compositionally biased region" description="Basic and acidic residues" evidence="1">
    <location>
        <begin position="143"/>
        <end position="155"/>
    </location>
</feature>
<protein>
    <submittedName>
        <fullName evidence="2">Uncharacterized protein</fullName>
    </submittedName>
</protein>
<dbReference type="AlphaFoldDB" id="K0TR54"/>
<organism evidence="2 3">
    <name type="scientific">Thalassiosira oceanica</name>
    <name type="common">Marine diatom</name>
    <dbReference type="NCBI Taxonomy" id="159749"/>
    <lineage>
        <taxon>Eukaryota</taxon>
        <taxon>Sar</taxon>
        <taxon>Stramenopiles</taxon>
        <taxon>Ochrophyta</taxon>
        <taxon>Bacillariophyta</taxon>
        <taxon>Coscinodiscophyceae</taxon>
        <taxon>Thalassiosirophycidae</taxon>
        <taxon>Thalassiosirales</taxon>
        <taxon>Thalassiosiraceae</taxon>
        <taxon>Thalassiosira</taxon>
    </lineage>
</organism>
<sequence length="155" mass="17132">EAQLQQDQGGGRDAPPPPSPRPGPRLRQGRSLVRARRRRSSSYTPSDDLTADRASALGYRPPAVIMVPFHSHAPDPWWPSSEIESRESSVRAEQSRGLQSRFGLYCPKMGAAFILIHKVSPPHGTSNPEAEGPRRQGSRSGRRTLDDCEVNEVKE</sequence>
<evidence type="ECO:0000313" key="3">
    <source>
        <dbReference type="Proteomes" id="UP000266841"/>
    </source>
</evidence>
<reference evidence="2 3" key="1">
    <citation type="journal article" date="2012" name="Genome Biol.">
        <title>Genome and low-iron response of an oceanic diatom adapted to chronic iron limitation.</title>
        <authorList>
            <person name="Lommer M."/>
            <person name="Specht M."/>
            <person name="Roy A.S."/>
            <person name="Kraemer L."/>
            <person name="Andreson R."/>
            <person name="Gutowska M.A."/>
            <person name="Wolf J."/>
            <person name="Bergner S.V."/>
            <person name="Schilhabel M.B."/>
            <person name="Klostermeier U.C."/>
            <person name="Beiko R.G."/>
            <person name="Rosenstiel P."/>
            <person name="Hippler M."/>
            <person name="Laroche J."/>
        </authorList>
    </citation>
    <scope>NUCLEOTIDE SEQUENCE [LARGE SCALE GENOMIC DNA]</scope>
    <source>
        <strain evidence="2 3">CCMP1005</strain>
    </source>
</reference>
<name>K0TR54_THAOC</name>
<evidence type="ECO:0000313" key="2">
    <source>
        <dbReference type="EMBL" id="EJK77202.1"/>
    </source>
</evidence>
<dbReference type="EMBL" id="AGNL01001187">
    <property type="protein sequence ID" value="EJK77202.1"/>
    <property type="molecule type" value="Genomic_DNA"/>
</dbReference>